<feature type="domain" description="FAD-binding PCMH-type" evidence="6">
    <location>
        <begin position="43"/>
        <end position="213"/>
    </location>
</feature>
<dbReference type="PANTHER" id="PTHR42973:SF39">
    <property type="entry name" value="FAD-BINDING PCMH-TYPE DOMAIN-CONTAINING PROTEIN"/>
    <property type="match status" value="1"/>
</dbReference>
<organism evidence="7">
    <name type="scientific">uncultured Actinomycetospora sp</name>
    <dbReference type="NCBI Taxonomy" id="1135996"/>
    <lineage>
        <taxon>Bacteria</taxon>
        <taxon>Bacillati</taxon>
        <taxon>Actinomycetota</taxon>
        <taxon>Actinomycetes</taxon>
        <taxon>Pseudonocardiales</taxon>
        <taxon>Pseudonocardiaceae</taxon>
        <taxon>Actinomycetospora</taxon>
        <taxon>environmental samples</taxon>
    </lineage>
</organism>
<evidence type="ECO:0000256" key="2">
    <source>
        <dbReference type="ARBA" id="ARBA00005466"/>
    </source>
</evidence>
<name>A0A6J4J8V6_9PSEU</name>
<comment type="cofactor">
    <cofactor evidence="1">
        <name>FAD</name>
        <dbReference type="ChEBI" id="CHEBI:57692"/>
    </cofactor>
</comment>
<dbReference type="InterPro" id="IPR016167">
    <property type="entry name" value="FAD-bd_PCMH_sub1"/>
</dbReference>
<dbReference type="InterPro" id="IPR036318">
    <property type="entry name" value="FAD-bd_PCMH-like_sf"/>
</dbReference>
<dbReference type="EMBL" id="CADCTH010000376">
    <property type="protein sequence ID" value="CAA9271051.1"/>
    <property type="molecule type" value="Genomic_DNA"/>
</dbReference>
<keyword evidence="4" id="KW-0274">FAD</keyword>
<sequence>MTTTTATRDQALVTTLRTTLGGDVIDPDDARYDEARRVWNGLIDRRPAVVARCTSRADVVAALAAARAHRPPVSIRGGGHQIAGSAVCDDGLVIDLSAMTDVTVDPDARTARVGPGARWADVNAATSPHGLVVPGGEVSETGVAGLTLGGGMGHLQRAYGLSCDALRSVEIVTADGTVRTASRDEHPDLFWAVRGGGRGLGVVTAMEFTLQPLGPEVAQALVLYPYDQAEAVLAAWRELVPRMPDTVSPEFALWGIPPDPGFPAEMHGAPVVMVAGLYAGPAQEGLEVLAPLARLGTPLVDATTITDYVTSQSGSDPLFPAGARYFFKSHFLETFDDDAAAAVLATGAARPTPQSLVIVRTMGGAIARVGDDESAFAHRRARFNVSIDAGWTDPTVDDAAIGWARGAWDALTPFATGGVYVNFAGLDDDADRGAVFGTHAARLDAIQRTYDPDGLLAGAAARH</sequence>
<dbReference type="Pfam" id="PF01565">
    <property type="entry name" value="FAD_binding_4"/>
    <property type="match status" value="1"/>
</dbReference>
<dbReference type="InterPro" id="IPR050416">
    <property type="entry name" value="FAD-linked_Oxidoreductase"/>
</dbReference>
<evidence type="ECO:0000256" key="5">
    <source>
        <dbReference type="ARBA" id="ARBA00023002"/>
    </source>
</evidence>
<keyword evidence="3" id="KW-0285">Flavoprotein</keyword>
<evidence type="ECO:0000313" key="7">
    <source>
        <dbReference type="EMBL" id="CAA9271051.1"/>
    </source>
</evidence>
<evidence type="ECO:0000256" key="4">
    <source>
        <dbReference type="ARBA" id="ARBA00022827"/>
    </source>
</evidence>
<keyword evidence="5" id="KW-0560">Oxidoreductase</keyword>
<dbReference type="InterPro" id="IPR016169">
    <property type="entry name" value="FAD-bd_PCMH_sub2"/>
</dbReference>
<protein>
    <recommendedName>
        <fullName evidence="6">FAD-binding PCMH-type domain-containing protein</fullName>
    </recommendedName>
</protein>
<evidence type="ECO:0000259" key="6">
    <source>
        <dbReference type="PROSITE" id="PS51387"/>
    </source>
</evidence>
<evidence type="ECO:0000256" key="1">
    <source>
        <dbReference type="ARBA" id="ARBA00001974"/>
    </source>
</evidence>
<dbReference type="PROSITE" id="PS00862">
    <property type="entry name" value="OX2_COVAL_FAD"/>
    <property type="match status" value="1"/>
</dbReference>
<dbReference type="GO" id="GO:0016491">
    <property type="term" value="F:oxidoreductase activity"/>
    <property type="evidence" value="ECO:0007669"/>
    <property type="project" value="UniProtKB-KW"/>
</dbReference>
<dbReference type="AlphaFoldDB" id="A0A6J4J8V6"/>
<gene>
    <name evidence="7" type="ORF">AVDCRST_MAG54-2999</name>
</gene>
<dbReference type="Gene3D" id="3.40.462.20">
    <property type="match status" value="1"/>
</dbReference>
<evidence type="ECO:0000256" key="3">
    <source>
        <dbReference type="ARBA" id="ARBA00022630"/>
    </source>
</evidence>
<comment type="similarity">
    <text evidence="2">Belongs to the oxygen-dependent FAD-linked oxidoreductase family.</text>
</comment>
<proteinExistence type="inferred from homology"/>
<dbReference type="PANTHER" id="PTHR42973">
    <property type="entry name" value="BINDING OXIDOREDUCTASE, PUTATIVE (AFU_ORTHOLOGUE AFUA_1G17690)-RELATED"/>
    <property type="match status" value="1"/>
</dbReference>
<dbReference type="Gene3D" id="3.30.43.10">
    <property type="entry name" value="Uridine Diphospho-n-acetylenolpyruvylglucosamine Reductase, domain 2"/>
    <property type="match status" value="1"/>
</dbReference>
<dbReference type="PROSITE" id="PS51387">
    <property type="entry name" value="FAD_PCMH"/>
    <property type="match status" value="1"/>
</dbReference>
<accession>A0A6J4J8V6</accession>
<dbReference type="GO" id="GO:0071949">
    <property type="term" value="F:FAD binding"/>
    <property type="evidence" value="ECO:0007669"/>
    <property type="project" value="InterPro"/>
</dbReference>
<dbReference type="Gene3D" id="3.30.465.10">
    <property type="match status" value="1"/>
</dbReference>
<dbReference type="InterPro" id="IPR016166">
    <property type="entry name" value="FAD-bd_PCMH"/>
</dbReference>
<reference evidence="7" key="1">
    <citation type="submission" date="2020-02" db="EMBL/GenBank/DDBJ databases">
        <authorList>
            <person name="Meier V. D."/>
        </authorList>
    </citation>
    <scope>NUCLEOTIDE SEQUENCE</scope>
    <source>
        <strain evidence="7">AVDCRST_MAG54</strain>
    </source>
</reference>
<dbReference type="InterPro" id="IPR006093">
    <property type="entry name" value="Oxy_OxRdtase_FAD_BS"/>
</dbReference>
<dbReference type="SUPFAM" id="SSF56176">
    <property type="entry name" value="FAD-binding/transporter-associated domain-like"/>
    <property type="match status" value="1"/>
</dbReference>
<dbReference type="InterPro" id="IPR006094">
    <property type="entry name" value="Oxid_FAD_bind_N"/>
</dbReference>